<sequence length="574" mass="61934">MAQTQPQQFSQSFSPPGSSPSPAPSPINGSVPPPNKRQRLSPLLQSSQSPYSSPSFGTLQLPQSQPLPANGSNTNGITQAPPPPPPGTMGPPSRPVEKATDAAELTDVLASSGIDVREEEAFLTSSYSAPGAQAQQPPRPQQPLPQQQQQQQQHLPALNTSFASQSSTTGTASATHSFSEPSQYKPADTQESFYTEPSTQQPPAPFRDPNEPTREDTEAARRAQYHLQEPFLLTKVLEQRLQKRGFDLGVRIPTEGLFHPVPGRPQPIEVTGPDGSSVVRTGQTILNQEGAPLVDILNLLSISCEERLRTVIDYSSSLAQSRRAHSHGLVPIDWKDLASTSGNVNGNEDGPQTPSLKRSHFDVQPTTRSLSDKCRLLVDKDASYEEVRAAKRAKRSADAILGEGGSLARPDSVDIPGSGASTPIGERAPSIDKKGLSKKEAKKLMDAKANEAQQHQQSVETARMATQTMMSGGIFGRKKTYSWLNRGPAAGSGFSTPTRINNPPTPTAVNTDKTPRPGEPATVPSKQLGTWREDKEKGAGIQVRDILFMLELDGRASRHIQKAYSRDLKEDKAD</sequence>
<proteinExistence type="inferred from homology"/>
<evidence type="ECO:0000256" key="1">
    <source>
        <dbReference type="ARBA" id="ARBA00004123"/>
    </source>
</evidence>
<keyword evidence="5" id="KW-0804">Transcription</keyword>
<comment type="similarity">
    <text evidence="2">Belongs to the TAF4 family.</text>
</comment>
<feature type="compositionally biased region" description="Low complexity" evidence="9">
    <location>
        <begin position="40"/>
        <end position="55"/>
    </location>
</feature>
<evidence type="ECO:0000256" key="6">
    <source>
        <dbReference type="ARBA" id="ARBA00023242"/>
    </source>
</evidence>
<evidence type="ECO:0000256" key="2">
    <source>
        <dbReference type="ARBA" id="ARBA00006178"/>
    </source>
</evidence>
<feature type="region of interest" description="Disordered" evidence="9">
    <location>
        <begin position="490"/>
        <end position="526"/>
    </location>
</feature>
<feature type="region of interest" description="Disordered" evidence="9">
    <location>
        <begin position="403"/>
        <end position="443"/>
    </location>
</feature>
<organism evidence="11 12">
    <name type="scientific">Aspergillus pseudoustus</name>
    <dbReference type="NCBI Taxonomy" id="1810923"/>
    <lineage>
        <taxon>Eukaryota</taxon>
        <taxon>Fungi</taxon>
        <taxon>Dikarya</taxon>
        <taxon>Ascomycota</taxon>
        <taxon>Pezizomycotina</taxon>
        <taxon>Eurotiomycetes</taxon>
        <taxon>Eurotiomycetidae</taxon>
        <taxon>Eurotiales</taxon>
        <taxon>Aspergillaceae</taxon>
        <taxon>Aspergillus</taxon>
        <taxon>Aspergillus subgen. Nidulantes</taxon>
    </lineage>
</organism>
<evidence type="ECO:0000256" key="5">
    <source>
        <dbReference type="ARBA" id="ARBA00023163"/>
    </source>
</evidence>
<comment type="subcellular location">
    <subcellularLocation>
        <location evidence="1">Nucleus</location>
    </subcellularLocation>
</comment>
<feature type="region of interest" description="Disordered" evidence="9">
    <location>
        <begin position="1"/>
        <end position="220"/>
    </location>
</feature>
<comment type="caution">
    <text evidence="11">The sequence shown here is derived from an EMBL/GenBank/DDBJ whole genome shotgun (WGS) entry which is preliminary data.</text>
</comment>
<feature type="compositionally biased region" description="Polar residues" evidence="9">
    <location>
        <begin position="340"/>
        <end position="356"/>
    </location>
</feature>
<feature type="compositionally biased region" description="Polar residues" evidence="9">
    <location>
        <begin position="189"/>
        <end position="199"/>
    </location>
</feature>
<reference evidence="11 12" key="1">
    <citation type="submission" date="2024-07" db="EMBL/GenBank/DDBJ databases">
        <title>Section-level genome sequencing and comparative genomics of Aspergillus sections Usti and Cavernicolus.</title>
        <authorList>
            <consortium name="Lawrence Berkeley National Laboratory"/>
            <person name="Nybo J.L."/>
            <person name="Vesth T.C."/>
            <person name="Theobald S."/>
            <person name="Frisvad J.C."/>
            <person name="Larsen T.O."/>
            <person name="Kjaerboelling I."/>
            <person name="Rothschild-Mancinelli K."/>
            <person name="Lyhne E.K."/>
            <person name="Kogle M.E."/>
            <person name="Barry K."/>
            <person name="Clum A."/>
            <person name="Na H."/>
            <person name="Ledsgaard L."/>
            <person name="Lin J."/>
            <person name="Lipzen A."/>
            <person name="Kuo A."/>
            <person name="Riley R."/>
            <person name="Mondo S."/>
            <person name="Labutti K."/>
            <person name="Haridas S."/>
            <person name="Pangalinan J."/>
            <person name="Salamov A.A."/>
            <person name="Simmons B.A."/>
            <person name="Magnuson J.K."/>
            <person name="Chen J."/>
            <person name="Drula E."/>
            <person name="Henrissat B."/>
            <person name="Wiebenga A."/>
            <person name="Lubbers R.J."/>
            <person name="Gomes A.C."/>
            <person name="Makela M.R."/>
            <person name="Stajich J."/>
            <person name="Grigoriev I.V."/>
            <person name="Mortensen U.H."/>
            <person name="De Vries R.P."/>
            <person name="Baker S.E."/>
            <person name="Andersen M.R."/>
        </authorList>
    </citation>
    <scope>NUCLEOTIDE SEQUENCE [LARGE SCALE GENOMIC DNA]</scope>
    <source>
        <strain evidence="11 12">CBS 123904</strain>
    </source>
</reference>
<keyword evidence="4" id="KW-0805">Transcription regulation</keyword>
<evidence type="ECO:0000259" key="10">
    <source>
        <dbReference type="Pfam" id="PF05236"/>
    </source>
</evidence>
<dbReference type="InterPro" id="IPR007900">
    <property type="entry name" value="TAF4_C"/>
</dbReference>
<feature type="compositionally biased region" description="Low complexity" evidence="9">
    <location>
        <begin position="144"/>
        <end position="179"/>
    </location>
</feature>
<evidence type="ECO:0000256" key="7">
    <source>
        <dbReference type="ARBA" id="ARBA00025346"/>
    </source>
</evidence>
<feature type="region of interest" description="Disordered" evidence="9">
    <location>
        <begin position="340"/>
        <end position="364"/>
    </location>
</feature>
<accession>A0ABR4KM38</accession>
<evidence type="ECO:0000313" key="12">
    <source>
        <dbReference type="Proteomes" id="UP001610446"/>
    </source>
</evidence>
<feature type="compositionally biased region" description="Pro residues" evidence="9">
    <location>
        <begin position="17"/>
        <end position="35"/>
    </location>
</feature>
<dbReference type="Proteomes" id="UP001610446">
    <property type="component" value="Unassembled WGS sequence"/>
</dbReference>
<feature type="compositionally biased region" description="Basic and acidic residues" evidence="9">
    <location>
        <begin position="429"/>
        <end position="443"/>
    </location>
</feature>
<feature type="compositionally biased region" description="Low complexity" evidence="9">
    <location>
        <begin position="1"/>
        <end position="16"/>
    </location>
</feature>
<protein>
    <recommendedName>
        <fullName evidence="3">Transcription initiation factor TFIID subunit 4</fullName>
    </recommendedName>
    <alternativeName>
        <fullName evidence="8">TBP-associated factor 4</fullName>
    </alternativeName>
</protein>
<evidence type="ECO:0000256" key="9">
    <source>
        <dbReference type="SAM" id="MobiDB-lite"/>
    </source>
</evidence>
<keyword evidence="12" id="KW-1185">Reference proteome</keyword>
<keyword evidence="6" id="KW-0539">Nucleus</keyword>
<dbReference type="Pfam" id="PF05236">
    <property type="entry name" value="TAF4"/>
    <property type="match status" value="1"/>
</dbReference>
<feature type="compositionally biased region" description="Polar residues" evidence="9">
    <location>
        <begin position="56"/>
        <end position="78"/>
    </location>
</feature>
<name>A0ABR4KM38_9EURO</name>
<feature type="compositionally biased region" description="Basic and acidic residues" evidence="9">
    <location>
        <begin position="208"/>
        <end position="220"/>
    </location>
</feature>
<evidence type="ECO:0000256" key="8">
    <source>
        <dbReference type="ARBA" id="ARBA00031747"/>
    </source>
</evidence>
<dbReference type="EMBL" id="JBFXLU010000020">
    <property type="protein sequence ID" value="KAL2853336.1"/>
    <property type="molecule type" value="Genomic_DNA"/>
</dbReference>
<feature type="compositionally biased region" description="Pro residues" evidence="9">
    <location>
        <begin position="80"/>
        <end position="94"/>
    </location>
</feature>
<gene>
    <name evidence="11" type="ORF">BJY01DRAFT_206844</name>
</gene>
<evidence type="ECO:0000256" key="3">
    <source>
        <dbReference type="ARBA" id="ARBA00017306"/>
    </source>
</evidence>
<evidence type="ECO:0000313" key="11">
    <source>
        <dbReference type="EMBL" id="KAL2853336.1"/>
    </source>
</evidence>
<feature type="domain" description="Transcription initiation factor TFIID component TAF4 C-terminal" evidence="10">
    <location>
        <begin position="438"/>
        <end position="559"/>
    </location>
</feature>
<comment type="function">
    <text evidence="7">Functions as a component of the DNA-binding general transcription factor complex TFIID. Binding of TFIID to a promoter (with or without TATA element) is the initial step in pre-initiation complex (PIC) formation. TFIID plays a key role in the regulation of gene expression by RNA polymerase II through different activities such as transcription activator interaction, core promoter recognition and selectivity, TFIIA and TFIIB interaction, chromatin modification (histone acetylation by TAF1), facilitation of DNA opening and initiation of transcription.</text>
</comment>
<evidence type="ECO:0000256" key="4">
    <source>
        <dbReference type="ARBA" id="ARBA00023015"/>
    </source>
</evidence>